<evidence type="ECO:0000256" key="1">
    <source>
        <dbReference type="SAM" id="MobiDB-lite"/>
    </source>
</evidence>
<organism evidence="2 3">
    <name type="scientific">Babesia caballi</name>
    <dbReference type="NCBI Taxonomy" id="5871"/>
    <lineage>
        <taxon>Eukaryota</taxon>
        <taxon>Sar</taxon>
        <taxon>Alveolata</taxon>
        <taxon>Apicomplexa</taxon>
        <taxon>Aconoidasida</taxon>
        <taxon>Piroplasmida</taxon>
        <taxon>Babesiidae</taxon>
        <taxon>Babesia</taxon>
    </lineage>
</organism>
<dbReference type="RefSeq" id="XP_067717055.1">
    <property type="nucleotide sequence ID" value="XM_067860954.1"/>
</dbReference>
<feature type="region of interest" description="Disordered" evidence="1">
    <location>
        <begin position="54"/>
        <end position="102"/>
    </location>
</feature>
<reference evidence="2 3" key="1">
    <citation type="submission" date="2021-06" db="EMBL/GenBank/DDBJ databases">
        <title>Genome sequence of Babesia caballi.</title>
        <authorList>
            <person name="Yamagishi J."/>
            <person name="Kidaka T."/>
            <person name="Ochi A."/>
        </authorList>
    </citation>
    <scope>NUCLEOTIDE SEQUENCE [LARGE SCALE GENOMIC DNA]</scope>
    <source>
        <strain evidence="2">USDA-D6B2</strain>
    </source>
</reference>
<comment type="caution">
    <text evidence="2">The sequence shown here is derived from an EMBL/GenBank/DDBJ whole genome shotgun (WGS) entry which is preliminary data.</text>
</comment>
<keyword evidence="3" id="KW-1185">Reference proteome</keyword>
<feature type="region of interest" description="Disordered" evidence="1">
    <location>
        <begin position="954"/>
        <end position="981"/>
    </location>
</feature>
<dbReference type="AntiFam" id="ANF00149">
    <property type="entry name" value="Shadow ORF (opposite cshA)"/>
</dbReference>
<evidence type="ECO:0000313" key="2">
    <source>
        <dbReference type="EMBL" id="GIX64986.1"/>
    </source>
</evidence>
<feature type="region of interest" description="Disordered" evidence="1">
    <location>
        <begin position="252"/>
        <end position="283"/>
    </location>
</feature>
<evidence type="ECO:0000313" key="3">
    <source>
        <dbReference type="Proteomes" id="UP001497744"/>
    </source>
</evidence>
<dbReference type="EMBL" id="BPLF01000004">
    <property type="protein sequence ID" value="GIX64986.1"/>
    <property type="molecule type" value="Genomic_DNA"/>
</dbReference>
<gene>
    <name evidence="2" type="ORF">BcabD6B2_44210</name>
</gene>
<dbReference type="GeneID" id="94196467"/>
<dbReference type="Proteomes" id="UP001497744">
    <property type="component" value="Unassembled WGS sequence"/>
</dbReference>
<accession>A0AAV4LYS5</accession>
<proteinExistence type="predicted"/>
<feature type="compositionally biased region" description="Basic and acidic residues" evidence="1">
    <location>
        <begin position="964"/>
        <end position="977"/>
    </location>
</feature>
<dbReference type="AlphaFoldDB" id="A0AAV4LYS5"/>
<protein>
    <submittedName>
        <fullName evidence="2">Membrane transporter protein, putative</fullName>
    </submittedName>
</protein>
<feature type="region of interest" description="Disordered" evidence="1">
    <location>
        <begin position="317"/>
        <end position="346"/>
    </location>
</feature>
<name>A0AAV4LYS5_BABCB</name>
<sequence>MNRPPGSVSLYGRRADRLGAADGGCEAPSAEQWHQVRTAPVGLITCSVPRRLRGHRAPRRVVHAGGRQGPRGEPPTRRGGVRARPGGPGRRRAADALRRAARGRAGRGVRGVLRGRAVSRRRGVVAARLLALCAVVRRRGRLLLRAGHVAAGGGGAEAEPRLPRLRVRRRVRADGPGAHGRAAAAAVVPRRVVGGSGGRRRRPAPAPLVARAEPGRAVDLRGPGGAGSDPAFDHVRAAPPDPAQLVGVRCAFAGTPPEDEPPPQHTSEGGFSPRRRGASGVQTVGRGVRVAAVLRCVAGPHLHAVVLAQHRSARVRRGGAGYRDGGPPGAERESRRARALGPRPGDARVARHLGGGVGLAARRHGGAHALVPRELRPVRLLVGSRAHELTACQGGNGVLCKLRHLLRRAAHRPLPRRLGGLYERHRSGGHVTRVRGGHGNAPLARAAVGGAALGAPAGVPLERVQPRRERSVDGLRHLRDVDLEPLLHVGKSVRVLGGGDEGDGQTLGAETPGAADPVQVGVGGVGHVVVDDDVDALHVNATAKQVSGDHDALVEVLELSVARNALRLLQPSVNGNRGEVALVEQGVERLRARDGLDENDDLVELQGVEQVVELAILVALGQLDVVLQQPVKRKLGLVVDEDLDGRLHEALAHVANVAVHGGGEEHDLLLLGGGHEDGLDVGAHVELLKALVALVEHKVPNALHAEVLAANESEQAAGGADQNRNVARDGNAAVDDLAAHAGHVLGETVELVLDLVRELAGVADAEAGDAVAGRRDGLAAGVTLDAAGERAVLLHIQLLEDRQDEHRCLAHTGLGLAQDVHAGDGVRNGLVLHLGGVLEAGVPDGAQDLGLQEEVAEPAGVDGHVTSTAHGAIVAPNLYGRGRLDDGRGNNLARLLLLVIHQILRRHGALALRHLRWSGKLPICGNSAELSRKPRFHMKEVVVDCVAEQGKRAKVPHNTTAADSARDAEGRRQHKLDSSAGVVSNEHCNSAAVGGCAPSR</sequence>
<feature type="compositionally biased region" description="Gly residues" evidence="1">
    <location>
        <begin position="318"/>
        <end position="328"/>
    </location>
</feature>